<accession>A0A642UU59</accession>
<keyword evidence="8" id="KW-1185">Reference proteome</keyword>
<feature type="region of interest" description="Disordered" evidence="5">
    <location>
        <begin position="437"/>
        <end position="503"/>
    </location>
</feature>
<comment type="caution">
    <text evidence="7">The sequence shown here is derived from an EMBL/GenBank/DDBJ whole genome shotgun (WGS) entry which is preliminary data.</text>
</comment>
<dbReference type="PANTHER" id="PTHR10015">
    <property type="entry name" value="HEAT SHOCK TRANSCRIPTION FACTOR"/>
    <property type="match status" value="1"/>
</dbReference>
<dbReference type="SUPFAM" id="SSF46785">
    <property type="entry name" value="Winged helix' DNA-binding domain"/>
    <property type="match status" value="1"/>
</dbReference>
<evidence type="ECO:0000256" key="2">
    <source>
        <dbReference type="ARBA" id="ARBA00023125"/>
    </source>
</evidence>
<reference evidence="7" key="1">
    <citation type="journal article" date="2019" name="G3 (Bethesda)">
        <title>Genome Assemblies of Two Rare Opportunistic Yeast Pathogens: Diutina rugosa (syn. Candida rugosa) and Trichomonascus ciferrii (syn. Candida ciferrii).</title>
        <authorList>
            <person name="Mixao V."/>
            <person name="Saus E."/>
            <person name="Hansen A.P."/>
            <person name="Lass-Florl C."/>
            <person name="Gabaldon T."/>
        </authorList>
    </citation>
    <scope>NUCLEOTIDE SEQUENCE</scope>
    <source>
        <strain evidence="7">CBS 4856</strain>
    </source>
</reference>
<dbReference type="InterPro" id="IPR036390">
    <property type="entry name" value="WH_DNA-bd_sf"/>
</dbReference>
<dbReference type="GO" id="GO:0003700">
    <property type="term" value="F:DNA-binding transcription factor activity"/>
    <property type="evidence" value="ECO:0007669"/>
    <property type="project" value="InterPro"/>
</dbReference>
<evidence type="ECO:0000313" key="7">
    <source>
        <dbReference type="EMBL" id="KAA8905442.1"/>
    </source>
</evidence>
<dbReference type="EMBL" id="SWFS01000415">
    <property type="protein sequence ID" value="KAA8905442.1"/>
    <property type="molecule type" value="Genomic_DNA"/>
</dbReference>
<dbReference type="SMART" id="SM00415">
    <property type="entry name" value="HSF"/>
    <property type="match status" value="1"/>
</dbReference>
<proteinExistence type="inferred from homology"/>
<name>A0A642UU59_9ASCO</name>
<evidence type="ECO:0000313" key="8">
    <source>
        <dbReference type="Proteomes" id="UP000761534"/>
    </source>
</evidence>
<dbReference type="AlphaFoldDB" id="A0A642UU59"/>
<dbReference type="Gene3D" id="1.10.10.10">
    <property type="entry name" value="Winged helix-like DNA-binding domain superfamily/Winged helix DNA-binding domain"/>
    <property type="match status" value="1"/>
</dbReference>
<feature type="compositionally biased region" description="Basic and acidic residues" evidence="5">
    <location>
        <begin position="492"/>
        <end position="503"/>
    </location>
</feature>
<gene>
    <name evidence="7" type="ORF">TRICI_005288</name>
</gene>
<feature type="compositionally biased region" description="Polar residues" evidence="5">
    <location>
        <begin position="446"/>
        <end position="465"/>
    </location>
</feature>
<organism evidence="7 8">
    <name type="scientific">Trichomonascus ciferrii</name>
    <dbReference type="NCBI Taxonomy" id="44093"/>
    <lineage>
        <taxon>Eukaryota</taxon>
        <taxon>Fungi</taxon>
        <taxon>Dikarya</taxon>
        <taxon>Ascomycota</taxon>
        <taxon>Saccharomycotina</taxon>
        <taxon>Dipodascomycetes</taxon>
        <taxon>Dipodascales</taxon>
        <taxon>Trichomonascaceae</taxon>
        <taxon>Trichomonascus</taxon>
        <taxon>Trichomonascus ciferrii complex</taxon>
    </lineage>
</organism>
<feature type="compositionally biased region" description="Gly residues" evidence="5">
    <location>
        <begin position="40"/>
        <end position="49"/>
    </location>
</feature>
<dbReference type="GO" id="GO:0005634">
    <property type="term" value="C:nucleus"/>
    <property type="evidence" value="ECO:0007669"/>
    <property type="project" value="UniProtKB-SubCell"/>
</dbReference>
<dbReference type="InterPro" id="IPR036388">
    <property type="entry name" value="WH-like_DNA-bd_sf"/>
</dbReference>
<dbReference type="OrthoDB" id="60033at2759"/>
<keyword evidence="3" id="KW-0539">Nucleus</keyword>
<feature type="compositionally biased region" description="Low complexity" evidence="5">
    <location>
        <begin position="207"/>
        <end position="241"/>
    </location>
</feature>
<dbReference type="GO" id="GO:0043565">
    <property type="term" value="F:sequence-specific DNA binding"/>
    <property type="evidence" value="ECO:0007669"/>
    <property type="project" value="InterPro"/>
</dbReference>
<evidence type="ECO:0000256" key="3">
    <source>
        <dbReference type="ARBA" id="ARBA00023242"/>
    </source>
</evidence>
<feature type="region of interest" description="Disordered" evidence="5">
    <location>
        <begin position="1"/>
        <end position="51"/>
    </location>
</feature>
<feature type="domain" description="HSF-type DNA-binding" evidence="6">
    <location>
        <begin position="94"/>
        <end position="118"/>
    </location>
</feature>
<keyword evidence="2" id="KW-0238">DNA-binding</keyword>
<dbReference type="InterPro" id="IPR000232">
    <property type="entry name" value="HSF_DNA-bd"/>
</dbReference>
<dbReference type="PROSITE" id="PS00434">
    <property type="entry name" value="HSF_DOMAIN"/>
    <property type="match status" value="1"/>
</dbReference>
<comment type="subcellular location">
    <subcellularLocation>
        <location evidence="1">Nucleus</location>
    </subcellularLocation>
</comment>
<comment type="similarity">
    <text evidence="4">Belongs to the HSF family.</text>
</comment>
<protein>
    <recommendedName>
        <fullName evidence="6">HSF-type DNA-binding domain-containing protein</fullName>
    </recommendedName>
</protein>
<dbReference type="Proteomes" id="UP000761534">
    <property type="component" value="Unassembled WGS sequence"/>
</dbReference>
<evidence type="ECO:0000256" key="1">
    <source>
        <dbReference type="ARBA" id="ARBA00004123"/>
    </source>
</evidence>
<sequence length="503" mass="54351">MTEGEDNGHGSSTPPGGVGTAAQGQGPPAPSEQSQQHGGSSSGGGGGGKKANQAAFIHKLYNMLEDSSISHLITWTPSNESFVITPGEEFSKVLAQYFKHTNVSSFVRQLNMYGFHKVNDTFNSSDYNQWEFKHGGGAFKRGDVDSLRAIKRRASRQSLQRDNLQLKSVSLSVPATPAPEHHPYHHHQHTPPVIYPGHHHHQGGFMTTTTNTTTNNTTNTTSSSSNTAAATAATTNNATNSMGSTGLPAPAPPPPPPHVPPHESRSSSGGTAGSGSPGNNVDARLNALEQNMWYLQESNFGLNHRNAVLIDALKKTQADVFQLLEFLRSRDIYDETIDLLKSNLSHHMSVLSHFHDRPLHTTKSEISFNSSSSRERNPSIFYDPLANTPTPSESGDVSLPPLNREQRPGSFPVAYYRNKISRPSNAGLRPDTQAFRRHTSGEVPPTHTTPSTLAPIPSVSSRNGPTTSTSTSSGEQPRQGSSVQSLLNPPTEEERSSKRLKSD</sequence>
<dbReference type="VEuPathDB" id="FungiDB:TRICI_005288"/>
<dbReference type="FunFam" id="1.10.10.10:FF:000229">
    <property type="entry name" value="HSF-type DNA-binding domain protein"/>
    <property type="match status" value="1"/>
</dbReference>
<evidence type="ECO:0000256" key="4">
    <source>
        <dbReference type="RuleBase" id="RU004020"/>
    </source>
</evidence>
<feature type="compositionally biased region" description="Polar residues" evidence="5">
    <location>
        <begin position="474"/>
        <end position="488"/>
    </location>
</feature>
<dbReference type="Pfam" id="PF00447">
    <property type="entry name" value="HSF_DNA-bind"/>
    <property type="match status" value="1"/>
</dbReference>
<evidence type="ECO:0000256" key="5">
    <source>
        <dbReference type="SAM" id="MobiDB-lite"/>
    </source>
</evidence>
<feature type="region of interest" description="Disordered" evidence="5">
    <location>
        <begin position="174"/>
        <end position="282"/>
    </location>
</feature>
<evidence type="ECO:0000259" key="6">
    <source>
        <dbReference type="PROSITE" id="PS00434"/>
    </source>
</evidence>
<dbReference type="PANTHER" id="PTHR10015:SF396">
    <property type="entry name" value="FLOCCULATION SUPPRESSION PROTEIN"/>
    <property type="match status" value="1"/>
</dbReference>
<feature type="compositionally biased region" description="Pro residues" evidence="5">
    <location>
        <begin position="249"/>
        <end position="259"/>
    </location>
</feature>
<dbReference type="PRINTS" id="PR00056">
    <property type="entry name" value="HSFDOMAIN"/>
</dbReference>
<feature type="region of interest" description="Disordered" evidence="5">
    <location>
        <begin position="365"/>
        <end position="410"/>
    </location>
</feature>